<evidence type="ECO:0000313" key="4">
    <source>
        <dbReference type="Proteomes" id="UP000315471"/>
    </source>
</evidence>
<dbReference type="PANTHER" id="PTHR43569">
    <property type="entry name" value="AMIDOHYDROLASE"/>
    <property type="match status" value="1"/>
</dbReference>
<dbReference type="EMBL" id="SJPY01000001">
    <property type="protein sequence ID" value="TWU45313.1"/>
    <property type="molecule type" value="Genomic_DNA"/>
</dbReference>
<reference evidence="3 4" key="1">
    <citation type="submission" date="2019-02" db="EMBL/GenBank/DDBJ databases">
        <title>Deep-cultivation of Planctomycetes and their phenomic and genomic characterization uncovers novel biology.</title>
        <authorList>
            <person name="Wiegand S."/>
            <person name="Jogler M."/>
            <person name="Boedeker C."/>
            <person name="Pinto D."/>
            <person name="Vollmers J."/>
            <person name="Rivas-Marin E."/>
            <person name="Kohn T."/>
            <person name="Peeters S.H."/>
            <person name="Heuer A."/>
            <person name="Rast P."/>
            <person name="Oberbeckmann S."/>
            <person name="Bunk B."/>
            <person name="Jeske O."/>
            <person name="Meyerdierks A."/>
            <person name="Storesund J.E."/>
            <person name="Kallscheuer N."/>
            <person name="Luecker S."/>
            <person name="Lage O.M."/>
            <person name="Pohl T."/>
            <person name="Merkel B.J."/>
            <person name="Hornburger P."/>
            <person name="Mueller R.-W."/>
            <person name="Bruemmer F."/>
            <person name="Labrenz M."/>
            <person name="Spormann A.M."/>
            <person name="Op Den Camp H."/>
            <person name="Overmann J."/>
            <person name="Amann R."/>
            <person name="Jetten M.S.M."/>
            <person name="Mascher T."/>
            <person name="Medema M.H."/>
            <person name="Devos D.P."/>
            <person name="Kaster A.-K."/>
            <person name="Ovreas L."/>
            <person name="Rohde M."/>
            <person name="Galperin M.Y."/>
            <person name="Jogler C."/>
        </authorList>
    </citation>
    <scope>NUCLEOTIDE SEQUENCE [LARGE SCALE GENOMIC DNA]</scope>
    <source>
        <strain evidence="3 4">Q31b</strain>
    </source>
</reference>
<name>A0A5C6E6N3_9BACT</name>
<sequence length="314" mass="35382">MKRRHFIQAAAATALASPQTIVFGSDDRMQPTRVIDTHTHFYDPTRPQGVPWPGPKTSLYRTVLPEDFLTVTSPLGIRETVVVEASEWVEDNQWILDMAETNPSIVGFVGNLNPRDANFKYHLLRFSKNPLFRGLRWRSNLVPFNGDGGLDPLIAGAKGLADHDLELDLNGPCTTLPMIDQIAQAVPNLRMVINHVAHSGDPKSLHPQWKANVAQIAKRPNVLMKVSGLLEQAPGKAGKAPRETEYYVPVLDHLWDHFGEDRLIYGSNWPVSDSSASYDAQYKVVHEYFSGKGPEVVEKYFWKNSLTAYRWIER</sequence>
<dbReference type="SUPFAM" id="SSF51556">
    <property type="entry name" value="Metallo-dependent hydrolases"/>
    <property type="match status" value="1"/>
</dbReference>
<dbReference type="Pfam" id="PF04909">
    <property type="entry name" value="Amidohydro_2"/>
    <property type="match status" value="1"/>
</dbReference>
<dbReference type="InterPro" id="IPR006680">
    <property type="entry name" value="Amidohydro-rel"/>
</dbReference>
<evidence type="ECO:0000313" key="3">
    <source>
        <dbReference type="EMBL" id="TWU45313.1"/>
    </source>
</evidence>
<dbReference type="Proteomes" id="UP000315471">
    <property type="component" value="Unassembled WGS sequence"/>
</dbReference>
<comment type="similarity">
    <text evidence="1">Belongs to the metallo-dependent hydrolases superfamily.</text>
</comment>
<protein>
    <submittedName>
        <fullName evidence="3">Amidohydrolase</fullName>
    </submittedName>
</protein>
<dbReference type="GO" id="GO:0016787">
    <property type="term" value="F:hydrolase activity"/>
    <property type="evidence" value="ECO:0007669"/>
    <property type="project" value="UniProtKB-KW"/>
</dbReference>
<dbReference type="AlphaFoldDB" id="A0A5C6E6N3"/>
<proteinExistence type="inferred from homology"/>
<dbReference type="InterPro" id="IPR052350">
    <property type="entry name" value="Metallo-dep_Lactonases"/>
</dbReference>
<keyword evidence="4" id="KW-1185">Reference proteome</keyword>
<keyword evidence="3" id="KW-0378">Hydrolase</keyword>
<dbReference type="Gene3D" id="3.20.20.140">
    <property type="entry name" value="Metal-dependent hydrolases"/>
    <property type="match status" value="1"/>
</dbReference>
<dbReference type="PANTHER" id="PTHR43569:SF2">
    <property type="entry name" value="AMIDOHYDROLASE-RELATED DOMAIN-CONTAINING PROTEIN"/>
    <property type="match status" value="1"/>
</dbReference>
<organism evidence="3 4">
    <name type="scientific">Novipirellula aureliae</name>
    <dbReference type="NCBI Taxonomy" id="2527966"/>
    <lineage>
        <taxon>Bacteria</taxon>
        <taxon>Pseudomonadati</taxon>
        <taxon>Planctomycetota</taxon>
        <taxon>Planctomycetia</taxon>
        <taxon>Pirellulales</taxon>
        <taxon>Pirellulaceae</taxon>
        <taxon>Novipirellula</taxon>
    </lineage>
</organism>
<evidence type="ECO:0000256" key="1">
    <source>
        <dbReference type="ARBA" id="ARBA00038310"/>
    </source>
</evidence>
<dbReference type="OrthoDB" id="5450317at2"/>
<dbReference type="InterPro" id="IPR032466">
    <property type="entry name" value="Metal_Hydrolase"/>
</dbReference>
<accession>A0A5C6E6N3</accession>
<dbReference type="RefSeq" id="WP_146598038.1">
    <property type="nucleotide sequence ID" value="NZ_SJPY01000001.1"/>
</dbReference>
<comment type="caution">
    <text evidence="3">The sequence shown here is derived from an EMBL/GenBank/DDBJ whole genome shotgun (WGS) entry which is preliminary data.</text>
</comment>
<feature type="domain" description="Amidohydrolase-related" evidence="2">
    <location>
        <begin position="35"/>
        <end position="310"/>
    </location>
</feature>
<gene>
    <name evidence="3" type="ORF">Q31b_04850</name>
</gene>
<evidence type="ECO:0000259" key="2">
    <source>
        <dbReference type="Pfam" id="PF04909"/>
    </source>
</evidence>